<protein>
    <recommendedName>
        <fullName evidence="2">NADP-dependent oxidoreductase domain-containing protein</fullName>
    </recommendedName>
</protein>
<dbReference type="InterPro" id="IPR020471">
    <property type="entry name" value="AKR"/>
</dbReference>
<name>A0A423WN43_9PEZI</name>
<evidence type="ECO:0000313" key="3">
    <source>
        <dbReference type="EMBL" id="ROW04868.1"/>
    </source>
</evidence>
<dbReference type="CDD" id="cd19075">
    <property type="entry name" value="AKR_AKR7A1-5"/>
    <property type="match status" value="1"/>
</dbReference>
<reference evidence="3 4" key="1">
    <citation type="submission" date="2015-09" db="EMBL/GenBank/DDBJ databases">
        <title>Host preference determinants of Valsa canker pathogens revealed by comparative genomics.</title>
        <authorList>
            <person name="Yin Z."/>
            <person name="Huang L."/>
        </authorList>
    </citation>
    <scope>NUCLEOTIDE SEQUENCE [LARGE SCALE GENOMIC DNA]</scope>
    <source>
        <strain evidence="3 4">03-1</strain>
    </source>
</reference>
<accession>A0A423WN43</accession>
<organism evidence="3 4">
    <name type="scientific">Cytospora schulzeri</name>
    <dbReference type="NCBI Taxonomy" id="448051"/>
    <lineage>
        <taxon>Eukaryota</taxon>
        <taxon>Fungi</taxon>
        <taxon>Dikarya</taxon>
        <taxon>Ascomycota</taxon>
        <taxon>Pezizomycotina</taxon>
        <taxon>Sordariomycetes</taxon>
        <taxon>Sordariomycetidae</taxon>
        <taxon>Diaporthales</taxon>
        <taxon>Cytosporaceae</taxon>
        <taxon>Cytospora</taxon>
    </lineage>
</organism>
<evidence type="ECO:0000313" key="4">
    <source>
        <dbReference type="Proteomes" id="UP000283895"/>
    </source>
</evidence>
<dbReference type="Gene3D" id="3.20.20.100">
    <property type="entry name" value="NADP-dependent oxidoreductase domain"/>
    <property type="match status" value="1"/>
</dbReference>
<dbReference type="STRING" id="356882.A0A423WN43"/>
<dbReference type="Pfam" id="PF00248">
    <property type="entry name" value="Aldo_ket_red"/>
    <property type="match status" value="1"/>
</dbReference>
<dbReference type="AlphaFoldDB" id="A0A423WN43"/>
<comment type="caution">
    <text evidence="3">The sequence shown here is derived from an EMBL/GenBank/DDBJ whole genome shotgun (WGS) entry which is preliminary data.</text>
</comment>
<dbReference type="InterPro" id="IPR023210">
    <property type="entry name" value="NADP_OxRdtase_dom"/>
</dbReference>
<keyword evidence="4" id="KW-1185">Reference proteome</keyword>
<proteinExistence type="predicted"/>
<dbReference type="OrthoDB" id="2310150at2759"/>
<dbReference type="InterPro" id="IPR050523">
    <property type="entry name" value="AKR_Detox_Biosynth"/>
</dbReference>
<gene>
    <name evidence="3" type="ORF">VMCG_04883</name>
</gene>
<dbReference type="InterPro" id="IPR036812">
    <property type="entry name" value="NAD(P)_OxRdtase_dom_sf"/>
</dbReference>
<dbReference type="EMBL" id="LKEA01000013">
    <property type="protein sequence ID" value="ROW04868.1"/>
    <property type="molecule type" value="Genomic_DNA"/>
</dbReference>
<keyword evidence="1" id="KW-0560">Oxidoreductase</keyword>
<dbReference type="PANTHER" id="PTHR43364:SF4">
    <property type="entry name" value="NAD(P)-LINKED OXIDOREDUCTASE SUPERFAMILY PROTEIN"/>
    <property type="match status" value="1"/>
</dbReference>
<feature type="domain" description="NADP-dependent oxidoreductase" evidence="2">
    <location>
        <begin position="12"/>
        <end position="300"/>
    </location>
</feature>
<dbReference type="SUPFAM" id="SSF51430">
    <property type="entry name" value="NAD(P)-linked oxidoreductase"/>
    <property type="match status" value="1"/>
</dbReference>
<dbReference type="GO" id="GO:0016491">
    <property type="term" value="F:oxidoreductase activity"/>
    <property type="evidence" value="ECO:0007669"/>
    <property type="project" value="UniProtKB-KW"/>
</dbReference>
<dbReference type="PANTHER" id="PTHR43364">
    <property type="entry name" value="NADH-SPECIFIC METHYLGLYOXAL REDUCTASE-RELATED"/>
    <property type="match status" value="1"/>
</dbReference>
<dbReference type="Proteomes" id="UP000283895">
    <property type="component" value="Unassembled WGS sequence"/>
</dbReference>
<evidence type="ECO:0000259" key="2">
    <source>
        <dbReference type="Pfam" id="PF00248"/>
    </source>
</evidence>
<sequence length="320" mass="34892">MSSLKLAIGPAAYFTPEALQAALDTLKTVGIKELDTAETYNNNEADLGAVGAAEQGFIISTKNPGGWVKGSLREITPKTNASLERLRTKSIDILYAHGPDSSVALDEWVPQVDELYRQGKFARFGISNFSPDEVRALYAYCMEKGFVLPTVYQGNYNALSRLIDTTLFPLLRELGIAFYAYSPVAGGFLTKTRKAFEEGTAGGRFSADMRPALAMYKGFYVKPSMLQALDRWEELAGVQGVSKAELANRWVYYHSAMKPELGDTLILGAGKVEQIPVAVEGLKKGPLKPEVVRGIDEIWELVKADAITNNYEASGGSLGE</sequence>
<dbReference type="PRINTS" id="PR00069">
    <property type="entry name" value="ALDKETRDTASE"/>
</dbReference>
<evidence type="ECO:0000256" key="1">
    <source>
        <dbReference type="ARBA" id="ARBA00023002"/>
    </source>
</evidence>